<keyword evidence="2" id="KW-1185">Reference proteome</keyword>
<accession>A0ACC2L5S4</accession>
<dbReference type="EMBL" id="CM056814">
    <property type="protein sequence ID" value="KAJ8628393.1"/>
    <property type="molecule type" value="Genomic_DNA"/>
</dbReference>
<proteinExistence type="predicted"/>
<organism evidence="1 2">
    <name type="scientific">Persea americana</name>
    <name type="common">Avocado</name>
    <dbReference type="NCBI Taxonomy" id="3435"/>
    <lineage>
        <taxon>Eukaryota</taxon>
        <taxon>Viridiplantae</taxon>
        <taxon>Streptophyta</taxon>
        <taxon>Embryophyta</taxon>
        <taxon>Tracheophyta</taxon>
        <taxon>Spermatophyta</taxon>
        <taxon>Magnoliopsida</taxon>
        <taxon>Magnoliidae</taxon>
        <taxon>Laurales</taxon>
        <taxon>Lauraceae</taxon>
        <taxon>Persea</taxon>
    </lineage>
</organism>
<protein>
    <submittedName>
        <fullName evidence="1">Uncharacterized protein</fullName>
    </submittedName>
</protein>
<comment type="caution">
    <text evidence="1">The sequence shown here is derived from an EMBL/GenBank/DDBJ whole genome shotgun (WGS) entry which is preliminary data.</text>
</comment>
<evidence type="ECO:0000313" key="2">
    <source>
        <dbReference type="Proteomes" id="UP001234297"/>
    </source>
</evidence>
<gene>
    <name evidence="1" type="ORF">MRB53_021700</name>
</gene>
<evidence type="ECO:0000313" key="1">
    <source>
        <dbReference type="EMBL" id="KAJ8628393.1"/>
    </source>
</evidence>
<sequence length="595" mass="66961">MRTLFLYVLLHFFICSQNSHSIAIDTISLGLPLSGDHTISSKGGIFELGFFKPGAREKYYIGIWYKQLPKKTVVWVANRETPVQNKYSSQLKINHDGNLVILNQFERLIWSTDISSIGTNNTVAELHDTGNLVLRGGSDPSAVIWESFDNPTHTWLPKQWLCFGRDKVTGETKRLITWKNHDDPAPGMFSFGFDPDGTYQYVSLWNGSEVYWRTGVWNGQYFDGLPEMALISKYLMNFSFLETENRSCFTYNPLHSSFVTRSVLDFSGQMKQCLWLESSRKWNYIWLQPIDQCEVYSSCGTFGVCSKNNEPFCSCLSGFQPRYREDWNLSNWSGGCARKTHFECGDNSSDNGQKSGFFMIPNMGLPINSHSLTVKSHKECESSCLSSCSCTAFAYYNGCSLWNGDLINLQQLSKGEGKDLYLRLAATELRDLGRKKGGMTGATIDFGMAKLIGREYSSVLTSIRGTIGYLAPEWISGVAITSKVDVYSFGMMLFEIISGKRNSEKLGDGESAFFPCWAVGKIAKGEVLALLDYRLDGNANMEELMRASRVAYWCIQDDENDRPAMGNVVQILEGLIDVNMPPIPRSIRILIDNSS</sequence>
<reference evidence="1 2" key="1">
    <citation type="journal article" date="2022" name="Hortic Res">
        <title>A haplotype resolved chromosomal level avocado genome allows analysis of novel avocado genes.</title>
        <authorList>
            <person name="Nath O."/>
            <person name="Fletcher S.J."/>
            <person name="Hayward A."/>
            <person name="Shaw L.M."/>
            <person name="Masouleh A.K."/>
            <person name="Furtado A."/>
            <person name="Henry R.J."/>
            <person name="Mitter N."/>
        </authorList>
    </citation>
    <scope>NUCLEOTIDE SEQUENCE [LARGE SCALE GENOMIC DNA]</scope>
    <source>
        <strain evidence="2">cv. Hass</strain>
    </source>
</reference>
<name>A0ACC2L5S4_PERAE</name>
<dbReference type="Proteomes" id="UP001234297">
    <property type="component" value="Chromosome 6"/>
</dbReference>